<evidence type="ECO:0000259" key="4">
    <source>
        <dbReference type="SMART" id="SM00852"/>
    </source>
</evidence>
<dbReference type="Gene3D" id="2.170.190.11">
    <property type="entry name" value="Molybdopterin biosynthesis moea protein, domain 3"/>
    <property type="match status" value="1"/>
</dbReference>
<dbReference type="GO" id="GO:0005829">
    <property type="term" value="C:cytosol"/>
    <property type="evidence" value="ECO:0007669"/>
    <property type="project" value="TreeGrafter"/>
</dbReference>
<comment type="catalytic activity">
    <reaction evidence="3">
        <text>molybdopterin + ATP + H(+) = adenylyl-molybdopterin + diphosphate</text>
        <dbReference type="Rhea" id="RHEA:31331"/>
        <dbReference type="ChEBI" id="CHEBI:15378"/>
        <dbReference type="ChEBI" id="CHEBI:30616"/>
        <dbReference type="ChEBI" id="CHEBI:33019"/>
        <dbReference type="ChEBI" id="CHEBI:58698"/>
        <dbReference type="ChEBI" id="CHEBI:62727"/>
    </reaction>
</comment>
<dbReference type="InterPro" id="IPR036688">
    <property type="entry name" value="MoeA_C_domain_IV_sf"/>
</dbReference>
<dbReference type="PANTHER" id="PTHR10192:SF30">
    <property type="entry name" value="MOLYBDOPTERIN ADENYLYLTRANSFERASE"/>
    <property type="match status" value="1"/>
</dbReference>
<sequence length="445" mass="48309">MAIAYEEALGILRDIADSCKTELHGLSRTVPLLESLGHVAARDHVSALTTPPHDTSAMDGYAVSSEFTSDASPDNPAIFNIRGTIAAGQEPIELVNEAGEDGVSPCVEIMTGAQFPHASRRAFDACVKIEDTIDLGPSTVRAGFKSMKRIAVTRPLRPNANRRFAGKDLQEGDVILRKGDLVCSRHVMALASVGITAIDVCRKFRVALWATGDELSEGKDVRSDSQIWNSNGPFLCAALQELGIDVEYKGILRDDPGSLHTALDISDGNRYDMVITTGAVSKGKFDFVVPALQELKANIQFHGVAIRPGHPVLFATMEREEKMVPIFGLPGNPIATAACFRFLVVPFIDHALTRAYKKPLIARLPRTSGNAEALVSSPPHLDCFRHGTLQVDSEGDIFVELSGNQSPAIISQFAASNCWVHLPRNSTRDLAKIVVHCYPHRPLFK</sequence>
<keyword evidence="3" id="KW-0808">Transferase</keyword>
<dbReference type="InterPro" id="IPR005110">
    <property type="entry name" value="MoeA_linker/N"/>
</dbReference>
<dbReference type="UniPathway" id="UPA00344"/>
<dbReference type="EMBL" id="MU006288">
    <property type="protein sequence ID" value="KAF2856851.1"/>
    <property type="molecule type" value="Genomic_DNA"/>
</dbReference>
<comment type="cofactor">
    <cofactor evidence="3">
        <name>Mg(2+)</name>
        <dbReference type="ChEBI" id="CHEBI:18420"/>
    </cofactor>
</comment>
<dbReference type="EC" id="2.7.7.75" evidence="2"/>
<dbReference type="AlphaFoldDB" id="A0A6A7BN38"/>
<proteinExistence type="inferred from homology"/>
<accession>A0A6A7BN38</accession>
<dbReference type="GO" id="GO:0006777">
    <property type="term" value="P:Mo-molybdopterin cofactor biosynthetic process"/>
    <property type="evidence" value="ECO:0007669"/>
    <property type="project" value="UniProtKB-UniRule"/>
</dbReference>
<dbReference type="SUPFAM" id="SSF63867">
    <property type="entry name" value="MoeA C-terminal domain-like"/>
    <property type="match status" value="1"/>
</dbReference>
<gene>
    <name evidence="5" type="ORF">T440DRAFT_463078</name>
</gene>
<dbReference type="Proteomes" id="UP000799423">
    <property type="component" value="Unassembled WGS sequence"/>
</dbReference>
<reference evidence="5" key="1">
    <citation type="submission" date="2020-01" db="EMBL/GenBank/DDBJ databases">
        <authorList>
            <consortium name="DOE Joint Genome Institute"/>
            <person name="Haridas S."/>
            <person name="Albert R."/>
            <person name="Binder M."/>
            <person name="Bloem J."/>
            <person name="Labutti K."/>
            <person name="Salamov A."/>
            <person name="Andreopoulos B."/>
            <person name="Baker S.E."/>
            <person name="Barry K."/>
            <person name="Bills G."/>
            <person name="Bluhm B.H."/>
            <person name="Cannon C."/>
            <person name="Castanera R."/>
            <person name="Culley D.E."/>
            <person name="Daum C."/>
            <person name="Ezra D."/>
            <person name="Gonzalez J.B."/>
            <person name="Henrissat B."/>
            <person name="Kuo A."/>
            <person name="Liang C."/>
            <person name="Lipzen A."/>
            <person name="Lutzoni F."/>
            <person name="Magnuson J."/>
            <person name="Mondo S."/>
            <person name="Nolan M."/>
            <person name="Ohm R."/>
            <person name="Pangilinan J."/>
            <person name="Park H.-J."/>
            <person name="Ramirez L."/>
            <person name="Alfaro M."/>
            <person name="Sun H."/>
            <person name="Tritt A."/>
            <person name="Yoshinaga Y."/>
            <person name="Zwiers L.-H."/>
            <person name="Turgeon B.G."/>
            <person name="Goodwin S.B."/>
            <person name="Spatafora J.W."/>
            <person name="Crous P.W."/>
            <person name="Grigoriev I.V."/>
        </authorList>
    </citation>
    <scope>NUCLEOTIDE SEQUENCE</scope>
    <source>
        <strain evidence="5">IPT5</strain>
    </source>
</reference>
<dbReference type="GO" id="GO:0005524">
    <property type="term" value="F:ATP binding"/>
    <property type="evidence" value="ECO:0007669"/>
    <property type="project" value="UniProtKB-UniRule"/>
</dbReference>
<comment type="catalytic activity">
    <reaction evidence="3">
        <text>adenylyl-molybdopterin + molybdate = Mo-molybdopterin + AMP + H(+)</text>
        <dbReference type="Rhea" id="RHEA:35047"/>
        <dbReference type="ChEBI" id="CHEBI:15378"/>
        <dbReference type="ChEBI" id="CHEBI:36264"/>
        <dbReference type="ChEBI" id="CHEBI:62727"/>
        <dbReference type="ChEBI" id="CHEBI:71302"/>
        <dbReference type="ChEBI" id="CHEBI:456215"/>
    </reaction>
</comment>
<evidence type="ECO:0000256" key="1">
    <source>
        <dbReference type="ARBA" id="ARBA00008339"/>
    </source>
</evidence>
<dbReference type="InterPro" id="IPR036135">
    <property type="entry name" value="MoeA_linker/N_sf"/>
</dbReference>
<dbReference type="Pfam" id="PF03453">
    <property type="entry name" value="MoeA_N"/>
    <property type="match status" value="1"/>
</dbReference>
<dbReference type="GO" id="GO:0046872">
    <property type="term" value="F:metal ion binding"/>
    <property type="evidence" value="ECO:0007669"/>
    <property type="project" value="UniProtKB-UniRule"/>
</dbReference>
<evidence type="ECO:0000313" key="6">
    <source>
        <dbReference type="Proteomes" id="UP000799423"/>
    </source>
</evidence>
<dbReference type="OrthoDB" id="6777263at2759"/>
<evidence type="ECO:0000313" key="5">
    <source>
        <dbReference type="EMBL" id="KAF2856851.1"/>
    </source>
</evidence>
<dbReference type="InterPro" id="IPR001453">
    <property type="entry name" value="MoaB/Mog_dom"/>
</dbReference>
<keyword evidence="6" id="KW-1185">Reference proteome</keyword>
<comment type="similarity">
    <text evidence="1">In the C-terminal section; belongs to the MoeA family.</text>
</comment>
<dbReference type="SUPFAM" id="SSF63882">
    <property type="entry name" value="MoeA N-terminal region -like"/>
    <property type="match status" value="1"/>
</dbReference>
<evidence type="ECO:0000256" key="2">
    <source>
        <dbReference type="ARBA" id="ARBA00012509"/>
    </source>
</evidence>
<comment type="similarity">
    <text evidence="3">Belongs to the MoeA family.</text>
</comment>
<protein>
    <recommendedName>
        <fullName evidence="2">molybdopterin adenylyltransferase</fullName>
        <ecNumber evidence="2">2.7.7.75</ecNumber>
    </recommendedName>
</protein>
<keyword evidence="3" id="KW-0460">Magnesium</keyword>
<dbReference type="Gene3D" id="3.90.105.10">
    <property type="entry name" value="Molybdopterin biosynthesis moea protein, domain 2"/>
    <property type="match status" value="1"/>
</dbReference>
<comment type="function">
    <text evidence="3">Catalyzes two steps in the biosynthesis of the molybdenum cofactor. In the first step, molybdopterin is adenylated. Subsequently, molybdate is inserted into adenylated molybdopterin and AMP is released.</text>
</comment>
<dbReference type="Gene3D" id="3.40.980.10">
    <property type="entry name" value="MoaB/Mog-like domain"/>
    <property type="match status" value="1"/>
</dbReference>
<name>A0A6A7BN38_9PLEO</name>
<keyword evidence="3" id="KW-0501">Molybdenum cofactor biosynthesis</keyword>
<evidence type="ECO:0000256" key="3">
    <source>
        <dbReference type="RuleBase" id="RU365090"/>
    </source>
</evidence>
<keyword evidence="3" id="KW-0500">Molybdenum</keyword>
<organism evidence="5 6">
    <name type="scientific">Plenodomus tracheiphilus IPT5</name>
    <dbReference type="NCBI Taxonomy" id="1408161"/>
    <lineage>
        <taxon>Eukaryota</taxon>
        <taxon>Fungi</taxon>
        <taxon>Dikarya</taxon>
        <taxon>Ascomycota</taxon>
        <taxon>Pezizomycotina</taxon>
        <taxon>Dothideomycetes</taxon>
        <taxon>Pleosporomycetidae</taxon>
        <taxon>Pleosporales</taxon>
        <taxon>Pleosporineae</taxon>
        <taxon>Leptosphaeriaceae</taxon>
        <taxon>Plenodomus</taxon>
    </lineage>
</organism>
<dbReference type="InterPro" id="IPR038987">
    <property type="entry name" value="MoeA-like"/>
</dbReference>
<dbReference type="GO" id="GO:0061599">
    <property type="term" value="F:molybdopterin molybdotransferase activity"/>
    <property type="evidence" value="ECO:0007669"/>
    <property type="project" value="UniProtKB-UniRule"/>
</dbReference>
<dbReference type="InterPro" id="IPR036425">
    <property type="entry name" value="MoaB/Mog-like_dom_sf"/>
</dbReference>
<dbReference type="GO" id="GO:0061598">
    <property type="term" value="F:molybdopterin adenylyltransferase activity"/>
    <property type="evidence" value="ECO:0007669"/>
    <property type="project" value="UniProtKB-UniRule"/>
</dbReference>
<comment type="pathway">
    <text evidence="3">Cofactor biosynthesis; molybdopterin biosynthesis.</text>
</comment>
<dbReference type="SUPFAM" id="SSF53218">
    <property type="entry name" value="Molybdenum cofactor biosynthesis proteins"/>
    <property type="match status" value="1"/>
</dbReference>
<dbReference type="CDD" id="cd00887">
    <property type="entry name" value="MoeA"/>
    <property type="match status" value="1"/>
</dbReference>
<dbReference type="PANTHER" id="PTHR10192">
    <property type="entry name" value="MOLYBDOPTERIN BIOSYNTHESIS PROTEIN"/>
    <property type="match status" value="1"/>
</dbReference>
<keyword evidence="3" id="KW-0479">Metal-binding</keyword>
<dbReference type="Gene3D" id="2.40.340.10">
    <property type="entry name" value="MoeA, C-terminal, domain IV"/>
    <property type="match status" value="1"/>
</dbReference>
<dbReference type="Pfam" id="PF00994">
    <property type="entry name" value="MoCF_biosynth"/>
    <property type="match status" value="1"/>
</dbReference>
<feature type="domain" description="MoaB/Mog" evidence="4">
    <location>
        <begin position="207"/>
        <end position="351"/>
    </location>
</feature>
<dbReference type="SMART" id="SM00852">
    <property type="entry name" value="MoCF_biosynth"/>
    <property type="match status" value="1"/>
</dbReference>